<dbReference type="PROSITE" id="PS51186">
    <property type="entry name" value="GNAT"/>
    <property type="match status" value="1"/>
</dbReference>
<name>A0A1I5U7Q7_9BACT</name>
<feature type="domain" description="N-acetyltransferase" evidence="3">
    <location>
        <begin position="7"/>
        <end position="177"/>
    </location>
</feature>
<reference evidence="4 5" key="1">
    <citation type="submission" date="2016-10" db="EMBL/GenBank/DDBJ databases">
        <authorList>
            <person name="de Groot N.N."/>
        </authorList>
    </citation>
    <scope>NUCLEOTIDE SEQUENCE [LARGE SCALE GENOMIC DNA]</scope>
    <source>
        <strain evidence="4 5">DSM 28286</strain>
    </source>
</reference>
<dbReference type="Gene3D" id="3.40.630.30">
    <property type="match status" value="1"/>
</dbReference>
<dbReference type="Proteomes" id="UP000199031">
    <property type="component" value="Unassembled WGS sequence"/>
</dbReference>
<dbReference type="RefSeq" id="WP_090656478.1">
    <property type="nucleotide sequence ID" value="NZ_FOXQ01000003.1"/>
</dbReference>
<evidence type="ECO:0000256" key="1">
    <source>
        <dbReference type="ARBA" id="ARBA00022679"/>
    </source>
</evidence>
<keyword evidence="1 4" id="KW-0808">Transferase</keyword>
<dbReference type="GO" id="GO:0016747">
    <property type="term" value="F:acyltransferase activity, transferring groups other than amino-acyl groups"/>
    <property type="evidence" value="ECO:0007669"/>
    <property type="project" value="InterPro"/>
</dbReference>
<evidence type="ECO:0000256" key="2">
    <source>
        <dbReference type="ARBA" id="ARBA00023315"/>
    </source>
</evidence>
<dbReference type="InterPro" id="IPR016181">
    <property type="entry name" value="Acyl_CoA_acyltransferase"/>
</dbReference>
<evidence type="ECO:0000313" key="5">
    <source>
        <dbReference type="Proteomes" id="UP000199031"/>
    </source>
</evidence>
<gene>
    <name evidence="4" type="ORF">SAMN05444277_10387</name>
</gene>
<evidence type="ECO:0000259" key="3">
    <source>
        <dbReference type="PROSITE" id="PS51186"/>
    </source>
</evidence>
<dbReference type="Pfam" id="PF00583">
    <property type="entry name" value="Acetyltransf_1"/>
    <property type="match status" value="1"/>
</dbReference>
<dbReference type="InterPro" id="IPR050680">
    <property type="entry name" value="YpeA/RimI_acetyltransf"/>
</dbReference>
<dbReference type="STRING" id="1465490.SAMN05444277_10387"/>
<dbReference type="SUPFAM" id="SSF55729">
    <property type="entry name" value="Acyl-CoA N-acyltransferases (Nat)"/>
    <property type="match status" value="1"/>
</dbReference>
<keyword evidence="2" id="KW-0012">Acyltransferase</keyword>
<dbReference type="InterPro" id="IPR000182">
    <property type="entry name" value="GNAT_dom"/>
</dbReference>
<keyword evidence="5" id="KW-1185">Reference proteome</keyword>
<sequence>MVSFSNAAITLATTSDIPALLVLLNSAYRGEASRQGWTTEADLIAGDVRTDYNDLLRVMQTPASVMLKYTDPQNEITGCVNLQQRDNKIYLGMFSVSPQLQGGGIGRQLLLAAEEYARNLNCNYIYMLVIAARAELIAWYKRNNYYDTGERIPFKEDDLSGKHLQPLEFMVLEKELISKTH</sequence>
<dbReference type="AlphaFoldDB" id="A0A1I5U7Q7"/>
<proteinExistence type="predicted"/>
<accession>A0A1I5U7Q7</accession>
<dbReference type="PANTHER" id="PTHR43420">
    <property type="entry name" value="ACETYLTRANSFERASE"/>
    <property type="match status" value="1"/>
</dbReference>
<dbReference type="OrthoDB" id="9796381at2"/>
<organism evidence="4 5">
    <name type="scientific">Parafilimonas terrae</name>
    <dbReference type="NCBI Taxonomy" id="1465490"/>
    <lineage>
        <taxon>Bacteria</taxon>
        <taxon>Pseudomonadati</taxon>
        <taxon>Bacteroidota</taxon>
        <taxon>Chitinophagia</taxon>
        <taxon>Chitinophagales</taxon>
        <taxon>Chitinophagaceae</taxon>
        <taxon>Parafilimonas</taxon>
    </lineage>
</organism>
<dbReference type="EMBL" id="FOXQ01000003">
    <property type="protein sequence ID" value="SFP90656.1"/>
    <property type="molecule type" value="Genomic_DNA"/>
</dbReference>
<dbReference type="CDD" id="cd04301">
    <property type="entry name" value="NAT_SF"/>
    <property type="match status" value="1"/>
</dbReference>
<protein>
    <submittedName>
        <fullName evidence="4">Acetyltransferase (GNAT) domain-containing protein</fullName>
    </submittedName>
</protein>
<evidence type="ECO:0000313" key="4">
    <source>
        <dbReference type="EMBL" id="SFP90656.1"/>
    </source>
</evidence>